<reference evidence="2" key="3">
    <citation type="submission" date="2020-12" db="UniProtKB">
        <authorList>
            <consortium name="EnsemblPlants"/>
        </authorList>
    </citation>
    <scope>IDENTIFICATION</scope>
</reference>
<organism evidence="1">
    <name type="scientific">Physcomitrium patens</name>
    <name type="common">Spreading-leaved earth moss</name>
    <name type="synonym">Physcomitrella patens</name>
    <dbReference type="NCBI Taxonomy" id="3218"/>
    <lineage>
        <taxon>Eukaryota</taxon>
        <taxon>Viridiplantae</taxon>
        <taxon>Streptophyta</taxon>
        <taxon>Embryophyta</taxon>
        <taxon>Bryophyta</taxon>
        <taxon>Bryophytina</taxon>
        <taxon>Bryopsida</taxon>
        <taxon>Funariidae</taxon>
        <taxon>Funariales</taxon>
        <taxon>Funariaceae</taxon>
        <taxon>Physcomitrium</taxon>
    </lineage>
</organism>
<dbReference type="Gramene" id="Pp3c20_19960V3.1">
    <property type="protein sequence ID" value="Pp3c20_19960V3.1"/>
    <property type="gene ID" value="Pp3c20_19960"/>
</dbReference>
<sequence>MCYSVRCSKCGKTSWAGCGKHVPGVYNGIADKEKDLCLCKSWPGVELPSHLASKVQEAGTADSACAN</sequence>
<evidence type="ECO:0000313" key="1">
    <source>
        <dbReference type="EMBL" id="PNR33411.1"/>
    </source>
</evidence>
<reference evidence="1 3" key="2">
    <citation type="journal article" date="2018" name="Plant J.">
        <title>The Physcomitrella patens chromosome-scale assembly reveals moss genome structure and evolution.</title>
        <authorList>
            <person name="Lang D."/>
            <person name="Ullrich K.K."/>
            <person name="Murat F."/>
            <person name="Fuchs J."/>
            <person name="Jenkins J."/>
            <person name="Haas F.B."/>
            <person name="Piednoel M."/>
            <person name="Gundlach H."/>
            <person name="Van Bel M."/>
            <person name="Meyberg R."/>
            <person name="Vives C."/>
            <person name="Morata J."/>
            <person name="Symeonidi A."/>
            <person name="Hiss M."/>
            <person name="Muchero W."/>
            <person name="Kamisugi Y."/>
            <person name="Saleh O."/>
            <person name="Blanc G."/>
            <person name="Decker E.L."/>
            <person name="van Gessel N."/>
            <person name="Grimwood J."/>
            <person name="Hayes R.D."/>
            <person name="Graham S.W."/>
            <person name="Gunter L.E."/>
            <person name="McDaniel S.F."/>
            <person name="Hoernstein S.N.W."/>
            <person name="Larsson A."/>
            <person name="Li F.W."/>
            <person name="Perroud P.F."/>
            <person name="Phillips J."/>
            <person name="Ranjan P."/>
            <person name="Rokshar D.S."/>
            <person name="Rothfels C.J."/>
            <person name="Schneider L."/>
            <person name="Shu S."/>
            <person name="Stevenson D.W."/>
            <person name="Thummler F."/>
            <person name="Tillich M."/>
            <person name="Villarreal Aguilar J.C."/>
            <person name="Widiez T."/>
            <person name="Wong G.K."/>
            <person name="Wymore A."/>
            <person name="Zhang Y."/>
            <person name="Zimmer A.D."/>
            <person name="Quatrano R.S."/>
            <person name="Mayer K.F.X."/>
            <person name="Goodstein D."/>
            <person name="Casacuberta J.M."/>
            <person name="Vandepoele K."/>
            <person name="Reski R."/>
            <person name="Cuming A.C."/>
            <person name="Tuskan G.A."/>
            <person name="Maumus F."/>
            <person name="Salse J."/>
            <person name="Schmutz J."/>
            <person name="Rensing S.A."/>
        </authorList>
    </citation>
    <scope>NUCLEOTIDE SEQUENCE [LARGE SCALE GENOMIC DNA]</scope>
    <source>
        <strain evidence="2 3">cv. Gransden 2004</strain>
    </source>
</reference>
<dbReference type="AlphaFoldDB" id="A0A2K1IVV7"/>
<reference evidence="1 3" key="1">
    <citation type="journal article" date="2008" name="Science">
        <title>The Physcomitrella genome reveals evolutionary insights into the conquest of land by plants.</title>
        <authorList>
            <person name="Rensing S."/>
            <person name="Lang D."/>
            <person name="Zimmer A."/>
            <person name="Terry A."/>
            <person name="Salamov A."/>
            <person name="Shapiro H."/>
            <person name="Nishiyama T."/>
            <person name="Perroud P.-F."/>
            <person name="Lindquist E."/>
            <person name="Kamisugi Y."/>
            <person name="Tanahashi T."/>
            <person name="Sakakibara K."/>
            <person name="Fujita T."/>
            <person name="Oishi K."/>
            <person name="Shin-I T."/>
            <person name="Kuroki Y."/>
            <person name="Toyoda A."/>
            <person name="Suzuki Y."/>
            <person name="Hashimoto A."/>
            <person name="Yamaguchi K."/>
            <person name="Sugano A."/>
            <person name="Kohara Y."/>
            <person name="Fujiyama A."/>
            <person name="Anterola A."/>
            <person name="Aoki S."/>
            <person name="Ashton N."/>
            <person name="Barbazuk W.B."/>
            <person name="Barker E."/>
            <person name="Bennetzen J."/>
            <person name="Bezanilla M."/>
            <person name="Blankenship R."/>
            <person name="Cho S.H."/>
            <person name="Dutcher S."/>
            <person name="Estelle M."/>
            <person name="Fawcett J.A."/>
            <person name="Gundlach H."/>
            <person name="Hanada K."/>
            <person name="Heyl A."/>
            <person name="Hicks K.A."/>
            <person name="Hugh J."/>
            <person name="Lohr M."/>
            <person name="Mayer K."/>
            <person name="Melkozernov A."/>
            <person name="Murata T."/>
            <person name="Nelson D."/>
            <person name="Pils B."/>
            <person name="Prigge M."/>
            <person name="Reiss B."/>
            <person name="Renner T."/>
            <person name="Rombauts S."/>
            <person name="Rushton P."/>
            <person name="Sanderfoot A."/>
            <person name="Schween G."/>
            <person name="Shiu S.-H."/>
            <person name="Stueber K."/>
            <person name="Theodoulou F.L."/>
            <person name="Tu H."/>
            <person name="Van de Peer Y."/>
            <person name="Verrier P.J."/>
            <person name="Waters E."/>
            <person name="Wood A."/>
            <person name="Yang L."/>
            <person name="Cove D."/>
            <person name="Cuming A."/>
            <person name="Hasebe M."/>
            <person name="Lucas S."/>
            <person name="Mishler D.B."/>
            <person name="Reski R."/>
            <person name="Grigoriev I."/>
            <person name="Quatrano R.S."/>
            <person name="Boore J.L."/>
        </authorList>
    </citation>
    <scope>NUCLEOTIDE SEQUENCE [LARGE SCALE GENOMIC DNA]</scope>
    <source>
        <strain evidence="2 3">cv. Gransden 2004</strain>
    </source>
</reference>
<dbReference type="Proteomes" id="UP000006727">
    <property type="component" value="Chromosome 20"/>
</dbReference>
<proteinExistence type="predicted"/>
<dbReference type="PANTHER" id="PTHR34724">
    <property type="entry name" value="OS12G0596101 PROTEIN"/>
    <property type="match status" value="1"/>
</dbReference>
<evidence type="ECO:0000313" key="3">
    <source>
        <dbReference type="Proteomes" id="UP000006727"/>
    </source>
</evidence>
<dbReference type="PaxDb" id="3218-PP1S40_226V6.1"/>
<keyword evidence="3" id="KW-1185">Reference proteome</keyword>
<dbReference type="EnsemblPlants" id="Pp3c20_19960V3.1">
    <property type="protein sequence ID" value="Pp3c20_19960V3.1"/>
    <property type="gene ID" value="Pp3c20_19960"/>
</dbReference>
<gene>
    <name evidence="1" type="ORF">PHYPA_025355</name>
</gene>
<dbReference type="STRING" id="3218.A0A2K1IVV7"/>
<dbReference type="Gramene" id="Pp3c20_19960V3.2">
    <property type="protein sequence ID" value="Pp3c20_19960V3.2"/>
    <property type="gene ID" value="Pp3c20_19960"/>
</dbReference>
<dbReference type="EMBL" id="ABEU02000020">
    <property type="protein sequence ID" value="PNR33411.1"/>
    <property type="molecule type" value="Genomic_DNA"/>
</dbReference>
<protein>
    <submittedName>
        <fullName evidence="1 2">Uncharacterized protein</fullName>
    </submittedName>
</protein>
<evidence type="ECO:0000313" key="2">
    <source>
        <dbReference type="EnsemblPlants" id="Pp3c20_19960V3.1"/>
    </source>
</evidence>
<dbReference type="PANTHER" id="PTHR34724:SF2">
    <property type="entry name" value="OS12G0596101 PROTEIN"/>
    <property type="match status" value="1"/>
</dbReference>
<dbReference type="InParanoid" id="A0A2K1IVV7"/>
<name>A0A2K1IVV7_PHYPA</name>
<dbReference type="EnsemblPlants" id="Pp3c20_19960V3.2">
    <property type="protein sequence ID" value="Pp3c20_19960V3.2"/>
    <property type="gene ID" value="Pp3c20_19960"/>
</dbReference>
<accession>A0A2K1IVV7</accession>
<dbReference type="OMA" id="PEGQHCL"/>